<organism evidence="2 3">
    <name type="scientific">Mangrovibacillus cuniculi</name>
    <dbReference type="NCBI Taxonomy" id="2593652"/>
    <lineage>
        <taxon>Bacteria</taxon>
        <taxon>Bacillati</taxon>
        <taxon>Bacillota</taxon>
        <taxon>Bacilli</taxon>
        <taxon>Bacillales</taxon>
        <taxon>Bacillaceae</taxon>
        <taxon>Mangrovibacillus</taxon>
    </lineage>
</organism>
<keyword evidence="1" id="KW-1133">Transmembrane helix</keyword>
<keyword evidence="1" id="KW-0812">Transmembrane</keyword>
<dbReference type="EMBL" id="CP049742">
    <property type="protein sequence ID" value="QPC45914.1"/>
    <property type="molecule type" value="Genomic_DNA"/>
</dbReference>
<proteinExistence type="predicted"/>
<feature type="transmembrane region" description="Helical" evidence="1">
    <location>
        <begin position="7"/>
        <end position="27"/>
    </location>
</feature>
<protein>
    <submittedName>
        <fullName evidence="2">Uncharacterized protein</fullName>
    </submittedName>
</protein>
<dbReference type="RefSeq" id="WP_239673434.1">
    <property type="nucleotide sequence ID" value="NZ_CP049742.1"/>
</dbReference>
<evidence type="ECO:0000313" key="2">
    <source>
        <dbReference type="EMBL" id="QPC45914.1"/>
    </source>
</evidence>
<dbReference type="AlphaFoldDB" id="A0A7S8C9L9"/>
<sequence length="152" mass="17592">MIKRKISAAALTMSMYPIILGFILNPYGEKSFTPFSLFFLDSISYSVTYWIFSSPIILLYGGFTSWISDWISLKVTSKWKRNNAFHLFSFVLHLLFGSVLGKISLIAAFLFFVMDRLIEWKVKKITWLKTLLFSLVPILVFLIVLFLSRLKG</sequence>
<gene>
    <name evidence="2" type="ORF">G8O30_02550</name>
</gene>
<dbReference type="Proteomes" id="UP000593626">
    <property type="component" value="Chromosome"/>
</dbReference>
<accession>A0A7S8C9L9</accession>
<feature type="transmembrane region" description="Helical" evidence="1">
    <location>
        <begin position="87"/>
        <end position="113"/>
    </location>
</feature>
<reference evidence="2 3" key="1">
    <citation type="submission" date="2019-07" db="EMBL/GenBank/DDBJ databases">
        <title>Genome sequence of 2 isolates from Red Sea Mangroves.</title>
        <authorList>
            <person name="Sefrji F."/>
            <person name="Michoud G."/>
            <person name="Merlino G."/>
            <person name="Daffonchio D."/>
        </authorList>
    </citation>
    <scope>NUCLEOTIDE SEQUENCE [LARGE SCALE GENOMIC DNA]</scope>
    <source>
        <strain evidence="2 3">R1DC41</strain>
    </source>
</reference>
<keyword evidence="1" id="KW-0472">Membrane</keyword>
<dbReference type="KEGG" id="mcui:G8O30_02550"/>
<evidence type="ECO:0000313" key="3">
    <source>
        <dbReference type="Proteomes" id="UP000593626"/>
    </source>
</evidence>
<name>A0A7S8C9L9_9BACI</name>
<keyword evidence="3" id="KW-1185">Reference proteome</keyword>
<feature type="transmembrane region" description="Helical" evidence="1">
    <location>
        <begin position="47"/>
        <end position="67"/>
    </location>
</feature>
<evidence type="ECO:0000256" key="1">
    <source>
        <dbReference type="SAM" id="Phobius"/>
    </source>
</evidence>
<feature type="transmembrane region" description="Helical" evidence="1">
    <location>
        <begin position="125"/>
        <end position="147"/>
    </location>
</feature>